<dbReference type="InterPro" id="IPR026351">
    <property type="entry name" value="rSAM_ArsS-like"/>
</dbReference>
<dbReference type="PANTHER" id="PTHR43728">
    <property type="entry name" value="SLR0304 PROTEIN"/>
    <property type="match status" value="1"/>
</dbReference>
<organism evidence="8 9">
    <name type="scientific">Mucisphaera calidilacus</name>
    <dbReference type="NCBI Taxonomy" id="2527982"/>
    <lineage>
        <taxon>Bacteria</taxon>
        <taxon>Pseudomonadati</taxon>
        <taxon>Planctomycetota</taxon>
        <taxon>Phycisphaerae</taxon>
        <taxon>Phycisphaerales</taxon>
        <taxon>Phycisphaeraceae</taxon>
        <taxon>Mucisphaera</taxon>
    </lineage>
</organism>
<evidence type="ECO:0000259" key="6">
    <source>
        <dbReference type="Pfam" id="PF04055"/>
    </source>
</evidence>
<name>A0A518BYS7_9BACT</name>
<evidence type="ECO:0000256" key="4">
    <source>
        <dbReference type="ARBA" id="ARBA00023004"/>
    </source>
</evidence>
<dbReference type="Pfam" id="PF12345">
    <property type="entry name" value="DUF3641"/>
    <property type="match status" value="1"/>
</dbReference>
<dbReference type="SFLD" id="SFLDS00029">
    <property type="entry name" value="Radical_SAM"/>
    <property type="match status" value="1"/>
</dbReference>
<dbReference type="NCBIfam" id="TIGR04167">
    <property type="entry name" value="rSAM_SeCys"/>
    <property type="match status" value="1"/>
</dbReference>
<evidence type="ECO:0000259" key="7">
    <source>
        <dbReference type="Pfam" id="PF12345"/>
    </source>
</evidence>
<protein>
    <submittedName>
        <fullName evidence="8">Cyclic pyranopterin monophosphate synthase</fullName>
    </submittedName>
</protein>
<dbReference type="Proteomes" id="UP000320386">
    <property type="component" value="Chromosome"/>
</dbReference>
<evidence type="ECO:0000256" key="2">
    <source>
        <dbReference type="ARBA" id="ARBA00022691"/>
    </source>
</evidence>
<sequence>MLRSGRVLLMSQSVSLSVLGGDDLFGERLRADGLELRRERLTTLQLNLGKMCNLACHHCHVEAGPKRTEVMTRGVMERILGWLDGAGSSAGFEVVDLTGGAPEMNPAFRWLVGELRARGLHVIDRCNLTILLEPGYEDMAGFLAEHGVEVTASLPCYLEDNVDKQRGSGVYEGSIEALRVLNEAGYGAPGRDLRLDLVYNPVGYGLPPAQERLEGDYKAYLLEHFGIRFNRLWTITNMPIKRFEHALRRDGAYEAYIGKLMGAHHSVNVEAVMCRSLVSVGWLGSVYDCDFNQMLQMPIEPDRYGAGADEHEVETESRKLWDYSVDELVGRSIRTGTHCFGCTAGAGSSCTGALS</sequence>
<keyword evidence="3" id="KW-0479">Metal-binding</keyword>
<evidence type="ECO:0000256" key="3">
    <source>
        <dbReference type="ARBA" id="ARBA00022723"/>
    </source>
</evidence>
<feature type="domain" description="Arsenosugar biosynthesis radical SAM protein ArsS-like C-terminal" evidence="7">
    <location>
        <begin position="206"/>
        <end position="353"/>
    </location>
</feature>
<dbReference type="InterPro" id="IPR058240">
    <property type="entry name" value="rSAM_sf"/>
</dbReference>
<dbReference type="InterPro" id="IPR013785">
    <property type="entry name" value="Aldolase_TIM"/>
</dbReference>
<dbReference type="Pfam" id="PF04055">
    <property type="entry name" value="Radical_SAM"/>
    <property type="match status" value="1"/>
</dbReference>
<evidence type="ECO:0000256" key="1">
    <source>
        <dbReference type="ARBA" id="ARBA00001966"/>
    </source>
</evidence>
<evidence type="ECO:0000313" key="9">
    <source>
        <dbReference type="Proteomes" id="UP000320386"/>
    </source>
</evidence>
<keyword evidence="5" id="KW-0411">Iron-sulfur</keyword>
<dbReference type="CDD" id="cd01335">
    <property type="entry name" value="Radical_SAM"/>
    <property type="match status" value="1"/>
</dbReference>
<dbReference type="GO" id="GO:0003824">
    <property type="term" value="F:catalytic activity"/>
    <property type="evidence" value="ECO:0007669"/>
    <property type="project" value="InterPro"/>
</dbReference>
<evidence type="ECO:0000313" key="8">
    <source>
        <dbReference type="EMBL" id="QDU72118.1"/>
    </source>
</evidence>
<gene>
    <name evidence="8" type="primary">moaA_2</name>
    <name evidence="8" type="ORF">Pan265_19800</name>
</gene>
<dbReference type="Gene3D" id="3.20.20.70">
    <property type="entry name" value="Aldolase class I"/>
    <property type="match status" value="1"/>
</dbReference>
<dbReference type="GO" id="GO:0046872">
    <property type="term" value="F:metal ion binding"/>
    <property type="evidence" value="ECO:0007669"/>
    <property type="project" value="UniProtKB-KW"/>
</dbReference>
<evidence type="ECO:0000256" key="5">
    <source>
        <dbReference type="ARBA" id="ARBA00023014"/>
    </source>
</evidence>
<reference evidence="8 9" key="1">
    <citation type="submission" date="2019-02" db="EMBL/GenBank/DDBJ databases">
        <title>Deep-cultivation of Planctomycetes and their phenomic and genomic characterization uncovers novel biology.</title>
        <authorList>
            <person name="Wiegand S."/>
            <person name="Jogler M."/>
            <person name="Boedeker C."/>
            <person name="Pinto D."/>
            <person name="Vollmers J."/>
            <person name="Rivas-Marin E."/>
            <person name="Kohn T."/>
            <person name="Peeters S.H."/>
            <person name="Heuer A."/>
            <person name="Rast P."/>
            <person name="Oberbeckmann S."/>
            <person name="Bunk B."/>
            <person name="Jeske O."/>
            <person name="Meyerdierks A."/>
            <person name="Storesund J.E."/>
            <person name="Kallscheuer N."/>
            <person name="Luecker S."/>
            <person name="Lage O.M."/>
            <person name="Pohl T."/>
            <person name="Merkel B.J."/>
            <person name="Hornburger P."/>
            <person name="Mueller R.-W."/>
            <person name="Bruemmer F."/>
            <person name="Labrenz M."/>
            <person name="Spormann A.M."/>
            <person name="Op den Camp H."/>
            <person name="Overmann J."/>
            <person name="Amann R."/>
            <person name="Jetten M.S.M."/>
            <person name="Mascher T."/>
            <person name="Medema M.H."/>
            <person name="Devos D.P."/>
            <person name="Kaster A.-K."/>
            <person name="Ovreas L."/>
            <person name="Rohde M."/>
            <person name="Galperin M.Y."/>
            <person name="Jogler C."/>
        </authorList>
    </citation>
    <scope>NUCLEOTIDE SEQUENCE [LARGE SCALE GENOMIC DNA]</scope>
    <source>
        <strain evidence="8 9">Pan265</strain>
    </source>
</reference>
<accession>A0A518BYS7</accession>
<keyword evidence="9" id="KW-1185">Reference proteome</keyword>
<keyword evidence="4" id="KW-0408">Iron</keyword>
<feature type="domain" description="Radical SAM core" evidence="6">
    <location>
        <begin position="47"/>
        <end position="186"/>
    </location>
</feature>
<keyword evidence="2" id="KW-0949">S-adenosyl-L-methionine</keyword>
<dbReference type="AlphaFoldDB" id="A0A518BYS7"/>
<dbReference type="EMBL" id="CP036280">
    <property type="protein sequence ID" value="QDU72118.1"/>
    <property type="molecule type" value="Genomic_DNA"/>
</dbReference>
<dbReference type="GO" id="GO:0051536">
    <property type="term" value="F:iron-sulfur cluster binding"/>
    <property type="evidence" value="ECO:0007669"/>
    <property type="project" value="UniProtKB-KW"/>
</dbReference>
<dbReference type="PANTHER" id="PTHR43728:SF1">
    <property type="entry name" value="FE-S OXIDOREDUCTASE"/>
    <property type="match status" value="1"/>
</dbReference>
<proteinExistence type="predicted"/>
<dbReference type="InterPro" id="IPR007197">
    <property type="entry name" value="rSAM"/>
</dbReference>
<dbReference type="InterPro" id="IPR024521">
    <property type="entry name" value="ArsS-like_C"/>
</dbReference>
<dbReference type="SUPFAM" id="SSF102114">
    <property type="entry name" value="Radical SAM enzymes"/>
    <property type="match status" value="1"/>
</dbReference>
<dbReference type="KEGG" id="mcad:Pan265_19800"/>
<comment type="cofactor">
    <cofactor evidence="1">
        <name>[4Fe-4S] cluster</name>
        <dbReference type="ChEBI" id="CHEBI:49883"/>
    </cofactor>
</comment>